<comment type="function">
    <text evidence="12">Component of the cleavage and polyadenylation factor (CPF) complex, which plays a key role in polyadenylation-dependent pre-mRNA 3'-end formation and cooperates with cleavage factors including the CFIA complex and NAB4/CFIB. SSU72 is required for 3'-end formation of snoRNAs.</text>
</comment>
<reference evidence="13" key="1">
    <citation type="journal article" date="2014" name="Genome Announc.">
        <title>Genome sequence of the yeast Cyberlindnera fabianii (Hansenula fabianii).</title>
        <authorList>
            <person name="Freel K.C."/>
            <person name="Sarilar V."/>
            <person name="Neuveglise C."/>
            <person name="Devillers H."/>
            <person name="Friedrich A."/>
            <person name="Schacherer J."/>
        </authorList>
    </citation>
    <scope>NUCLEOTIDE SEQUENCE</scope>
    <source>
        <strain evidence="13">YJS4271</strain>
    </source>
</reference>
<comment type="subunit">
    <text evidence="12">Component of the cleavage and polyadenylation factor (CPF) complex.</text>
</comment>
<dbReference type="Gene3D" id="3.40.50.2300">
    <property type="match status" value="2"/>
</dbReference>
<dbReference type="STRING" id="36022.A0A061B0V1"/>
<evidence type="ECO:0000256" key="12">
    <source>
        <dbReference type="RuleBase" id="RU369031"/>
    </source>
</evidence>
<dbReference type="GO" id="GO:0031124">
    <property type="term" value="P:mRNA 3'-end processing"/>
    <property type="evidence" value="ECO:0007669"/>
    <property type="project" value="UniProtKB-ARBA"/>
</dbReference>
<dbReference type="InterPro" id="IPR006811">
    <property type="entry name" value="RNA_pol_II_suA"/>
</dbReference>
<proteinExistence type="inferred from homology"/>
<comment type="catalytic activity">
    <reaction evidence="10 12">
        <text>O-phospho-L-seryl-[protein] + H2O = L-seryl-[protein] + phosphate</text>
        <dbReference type="Rhea" id="RHEA:20629"/>
        <dbReference type="Rhea" id="RHEA-COMP:9863"/>
        <dbReference type="Rhea" id="RHEA-COMP:11604"/>
        <dbReference type="ChEBI" id="CHEBI:15377"/>
        <dbReference type="ChEBI" id="CHEBI:29999"/>
        <dbReference type="ChEBI" id="CHEBI:43474"/>
        <dbReference type="ChEBI" id="CHEBI:83421"/>
        <dbReference type="EC" id="3.1.3.16"/>
    </reaction>
</comment>
<evidence type="ECO:0000313" key="13">
    <source>
        <dbReference type="EMBL" id="CDR40635.1"/>
    </source>
</evidence>
<dbReference type="PANTHER" id="PTHR20383">
    <property type="entry name" value="RNA POLYMERASE II SUBUNIT A C-TERMINAL DOMAIN PHOSPHATASE"/>
    <property type="match status" value="1"/>
</dbReference>
<accession>A0A061B0V1</accession>
<dbReference type="Proteomes" id="UP000189513">
    <property type="component" value="Unassembled WGS sequence"/>
</dbReference>
<keyword evidence="15" id="KW-1185">Reference proteome</keyword>
<dbReference type="GO" id="GO:0005847">
    <property type="term" value="C:mRNA cleavage and polyadenylation specificity factor complex"/>
    <property type="evidence" value="ECO:0007669"/>
    <property type="project" value="UniProtKB-ARBA"/>
</dbReference>
<evidence type="ECO:0000256" key="11">
    <source>
        <dbReference type="ARBA" id="ARBA00048336"/>
    </source>
</evidence>
<evidence type="ECO:0000256" key="9">
    <source>
        <dbReference type="ARBA" id="ARBA00023242"/>
    </source>
</evidence>
<dbReference type="AlphaFoldDB" id="A0A061B0V1"/>
<dbReference type="GO" id="GO:0008420">
    <property type="term" value="F:RNA polymerase II CTD heptapeptide repeat phosphatase activity"/>
    <property type="evidence" value="ECO:0007669"/>
    <property type="project" value="UniProtKB-ARBA"/>
</dbReference>
<comment type="catalytic activity">
    <reaction evidence="11 12">
        <text>O-phospho-L-threonyl-[protein] + H2O = L-threonyl-[protein] + phosphate</text>
        <dbReference type="Rhea" id="RHEA:47004"/>
        <dbReference type="Rhea" id="RHEA-COMP:11060"/>
        <dbReference type="Rhea" id="RHEA-COMP:11605"/>
        <dbReference type="ChEBI" id="CHEBI:15377"/>
        <dbReference type="ChEBI" id="CHEBI:30013"/>
        <dbReference type="ChEBI" id="CHEBI:43474"/>
        <dbReference type="ChEBI" id="CHEBI:61977"/>
        <dbReference type="EC" id="3.1.3.16"/>
    </reaction>
</comment>
<evidence type="ECO:0000256" key="5">
    <source>
        <dbReference type="ARBA" id="ARBA00017215"/>
    </source>
</evidence>
<gene>
    <name evidence="14" type="ORF">BON22_2154</name>
    <name evidence="13" type="ORF">CYFA0S_05e02718g</name>
</gene>
<evidence type="ECO:0000256" key="7">
    <source>
        <dbReference type="ARBA" id="ARBA00022801"/>
    </source>
</evidence>
<keyword evidence="9 12" id="KW-0539">Nucleus</keyword>
<comment type="function">
    <text evidence="1 12">Processively dephosphorylates Ser-5 of the heptad repeats YSPTSPS in the C-terminal domain of the largest RNA polymerase II subunit (RPB1).</text>
</comment>
<reference evidence="14" key="3">
    <citation type="submission" date="2017-01" db="EMBL/GenBank/DDBJ databases">
        <authorList>
            <person name="Mah S.A."/>
            <person name="Swanson W.J."/>
            <person name="Moy G.W."/>
            <person name="Vacquier V.D."/>
        </authorList>
    </citation>
    <scope>NUCLEOTIDE SEQUENCE [LARGE SCALE GENOMIC DNA]</scope>
    <source>
        <strain evidence="14">65</strain>
    </source>
</reference>
<sequence>MSDLKFCTVCASNNNRSMESHKRLKDAGFNVSSFGTGSAVRLPGVSIDKPNVYPFGTPYEDIYQDLLSQNHKVYELSGVLRMLDRNRKIKHHPEKWHEGKSVFDFVFTCEERCFDSVCEDLLNRGGNLNKIVHIINVDIKDDDENAQIGGEGILELARALAESSEKSKTHQDSVPFEDKIMDILAEWQEKHPNLPLLYAPAYY</sequence>
<evidence type="ECO:0000256" key="10">
    <source>
        <dbReference type="ARBA" id="ARBA00047761"/>
    </source>
</evidence>
<dbReference type="VEuPathDB" id="FungiDB:BON22_2154"/>
<dbReference type="FunFam" id="3.40.50.2300:FF:000039">
    <property type="entry name" value="RNA polymerase II subunit A C-terminal domain phosphatase"/>
    <property type="match status" value="1"/>
</dbReference>
<keyword evidence="7 12" id="KW-0378">Hydrolase</keyword>
<name>A0A061B0V1_CYBFA</name>
<dbReference type="OrthoDB" id="57957at2759"/>
<reference evidence="15" key="2">
    <citation type="journal article" date="2017" name="Genome Announc.">
        <title>Genome sequences of Cyberlindnera fabianii 65, Pichia kudriavzevii 129, and Saccharomyces cerevisiae 131 isolated from fermented masau fruits in Zimbabwe.</title>
        <authorList>
            <person name="van Rijswijck I.M.H."/>
            <person name="Derks M.F.L."/>
            <person name="Abee T."/>
            <person name="de Ridder D."/>
            <person name="Smid E.J."/>
        </authorList>
    </citation>
    <scope>NUCLEOTIDE SEQUENCE [LARGE SCALE GENOMIC DNA]</scope>
    <source>
        <strain evidence="15">65</strain>
    </source>
</reference>
<evidence type="ECO:0000256" key="2">
    <source>
        <dbReference type="ARBA" id="ARBA00004123"/>
    </source>
</evidence>
<evidence type="ECO:0000256" key="4">
    <source>
        <dbReference type="ARBA" id="ARBA00013081"/>
    </source>
</evidence>
<dbReference type="Pfam" id="PF04722">
    <property type="entry name" value="Ssu72"/>
    <property type="match status" value="1"/>
</dbReference>
<evidence type="ECO:0000256" key="6">
    <source>
        <dbReference type="ARBA" id="ARBA00022664"/>
    </source>
</evidence>
<dbReference type="FunFam" id="3.40.50.2300:FF:000189">
    <property type="entry name" value="SSU72p Phosphatase and transcription/RNA-processing factor"/>
    <property type="match status" value="1"/>
</dbReference>
<keyword evidence="8 12" id="KW-0904">Protein phosphatase</keyword>
<dbReference type="OMA" id="TQPNVYQ"/>
<organism evidence="13">
    <name type="scientific">Cyberlindnera fabianii</name>
    <name type="common">Yeast</name>
    <name type="synonym">Hansenula fabianii</name>
    <dbReference type="NCBI Taxonomy" id="36022"/>
    <lineage>
        <taxon>Eukaryota</taxon>
        <taxon>Fungi</taxon>
        <taxon>Dikarya</taxon>
        <taxon>Ascomycota</taxon>
        <taxon>Saccharomycotina</taxon>
        <taxon>Saccharomycetes</taxon>
        <taxon>Phaffomycetales</taxon>
        <taxon>Phaffomycetaceae</taxon>
        <taxon>Cyberlindnera</taxon>
    </lineage>
</organism>
<evidence type="ECO:0000256" key="8">
    <source>
        <dbReference type="ARBA" id="ARBA00022912"/>
    </source>
</evidence>
<protein>
    <recommendedName>
        <fullName evidence="5 12">RNA polymerase II subunit A C-terminal domain phosphatase SSU72</fullName>
        <shortName evidence="12">CTD phosphatase SSU72</shortName>
        <ecNumber evidence="4 12">3.1.3.16</ecNumber>
    </recommendedName>
</protein>
<evidence type="ECO:0000256" key="1">
    <source>
        <dbReference type="ARBA" id="ARBA00002497"/>
    </source>
</evidence>
<dbReference type="EMBL" id="LK052890">
    <property type="protein sequence ID" value="CDR40635.1"/>
    <property type="molecule type" value="Genomic_DNA"/>
</dbReference>
<dbReference type="EC" id="3.1.3.16" evidence="4 12"/>
<comment type="similarity">
    <text evidence="3 12">Belongs to the SSU72 phosphatase family.</text>
</comment>
<keyword evidence="6 12" id="KW-0507">mRNA processing</keyword>
<evidence type="ECO:0000256" key="3">
    <source>
        <dbReference type="ARBA" id="ARBA00008978"/>
    </source>
</evidence>
<comment type="subcellular location">
    <subcellularLocation>
        <location evidence="2 12">Nucleus</location>
    </subcellularLocation>
</comment>
<evidence type="ECO:0000313" key="14">
    <source>
        <dbReference type="EMBL" id="ONH68284.1"/>
    </source>
</evidence>
<dbReference type="EMBL" id="MPUK01000003">
    <property type="protein sequence ID" value="ONH68284.1"/>
    <property type="molecule type" value="Genomic_DNA"/>
</dbReference>
<evidence type="ECO:0000313" key="15">
    <source>
        <dbReference type="Proteomes" id="UP000189513"/>
    </source>
</evidence>